<evidence type="ECO:0000256" key="9">
    <source>
        <dbReference type="ARBA" id="ARBA00023326"/>
    </source>
</evidence>
<dbReference type="AlphaFoldDB" id="A0A4S8KKB4"/>
<gene>
    <name evidence="16" type="ORF">K435DRAFT_787429</name>
</gene>
<comment type="similarity">
    <text evidence="10">Belongs to the polysaccharide monooxygenase AA9 family.</text>
</comment>
<feature type="domain" description="Auxiliary Activity family 9 catalytic" evidence="15">
    <location>
        <begin position="22"/>
        <end position="234"/>
    </location>
</feature>
<evidence type="ECO:0000256" key="12">
    <source>
        <dbReference type="ARBA" id="ARBA00047174"/>
    </source>
</evidence>
<dbReference type="OrthoDB" id="4849160at2759"/>
<keyword evidence="14" id="KW-0732">Signal</keyword>
<dbReference type="InterPro" id="IPR049892">
    <property type="entry name" value="AA9"/>
</dbReference>
<evidence type="ECO:0000256" key="3">
    <source>
        <dbReference type="ARBA" id="ARBA00023001"/>
    </source>
</evidence>
<keyword evidence="9" id="KW-0624">Polysaccharide degradation</keyword>
<dbReference type="GO" id="GO:0046872">
    <property type="term" value="F:metal ion binding"/>
    <property type="evidence" value="ECO:0007669"/>
    <property type="project" value="UniProtKB-KW"/>
</dbReference>
<dbReference type="GO" id="GO:0004497">
    <property type="term" value="F:monooxygenase activity"/>
    <property type="evidence" value="ECO:0007669"/>
    <property type="project" value="UniProtKB-KW"/>
</dbReference>
<evidence type="ECO:0000313" key="17">
    <source>
        <dbReference type="Proteomes" id="UP000297245"/>
    </source>
</evidence>
<reference evidence="16 17" key="1">
    <citation type="journal article" date="2019" name="Nat. Ecol. Evol.">
        <title>Megaphylogeny resolves global patterns of mushroom evolution.</title>
        <authorList>
            <person name="Varga T."/>
            <person name="Krizsan K."/>
            <person name="Foldi C."/>
            <person name="Dima B."/>
            <person name="Sanchez-Garcia M."/>
            <person name="Sanchez-Ramirez S."/>
            <person name="Szollosi G.J."/>
            <person name="Szarkandi J.G."/>
            <person name="Papp V."/>
            <person name="Albert L."/>
            <person name="Andreopoulos W."/>
            <person name="Angelini C."/>
            <person name="Antonin V."/>
            <person name="Barry K.W."/>
            <person name="Bougher N.L."/>
            <person name="Buchanan P."/>
            <person name="Buyck B."/>
            <person name="Bense V."/>
            <person name="Catcheside P."/>
            <person name="Chovatia M."/>
            <person name="Cooper J."/>
            <person name="Damon W."/>
            <person name="Desjardin D."/>
            <person name="Finy P."/>
            <person name="Geml J."/>
            <person name="Haridas S."/>
            <person name="Hughes K."/>
            <person name="Justo A."/>
            <person name="Karasinski D."/>
            <person name="Kautmanova I."/>
            <person name="Kiss B."/>
            <person name="Kocsube S."/>
            <person name="Kotiranta H."/>
            <person name="LaButti K.M."/>
            <person name="Lechner B.E."/>
            <person name="Liimatainen K."/>
            <person name="Lipzen A."/>
            <person name="Lukacs Z."/>
            <person name="Mihaltcheva S."/>
            <person name="Morgado L.N."/>
            <person name="Niskanen T."/>
            <person name="Noordeloos M.E."/>
            <person name="Ohm R.A."/>
            <person name="Ortiz-Santana B."/>
            <person name="Ovrebo C."/>
            <person name="Racz N."/>
            <person name="Riley R."/>
            <person name="Savchenko A."/>
            <person name="Shiryaev A."/>
            <person name="Soop K."/>
            <person name="Spirin V."/>
            <person name="Szebenyi C."/>
            <person name="Tomsovsky M."/>
            <person name="Tulloss R.E."/>
            <person name="Uehling J."/>
            <person name="Grigoriev I.V."/>
            <person name="Vagvolgyi C."/>
            <person name="Papp T."/>
            <person name="Martin F.M."/>
            <person name="Miettinen O."/>
            <person name="Hibbett D.S."/>
            <person name="Nagy L.G."/>
        </authorList>
    </citation>
    <scope>NUCLEOTIDE SEQUENCE [LARGE SCALE GENOMIC DNA]</scope>
    <source>
        <strain evidence="16 17">CBS 962.96</strain>
    </source>
</reference>
<proteinExistence type="inferred from homology"/>
<keyword evidence="5" id="KW-0186">Copper</keyword>
<keyword evidence="2" id="KW-0479">Metal-binding</keyword>
<dbReference type="GO" id="GO:0030245">
    <property type="term" value="P:cellulose catabolic process"/>
    <property type="evidence" value="ECO:0007669"/>
    <property type="project" value="UniProtKB-KW"/>
</dbReference>
<sequence>MTITFFLNLFLHLFLATGVSAHGFVSQVSIAGKVYTGNLPGGTANPSIVRQVSDIGPVKGADNPDLFCGLGSKVASDVADANPGDTIGVKWVGGSTGQGNWIHNVGPMFTYMASCGDTPCNEYTSTDAKWFKIEQIARTSDGGPWAQAALTDPSTNVVNIQLPSTLEPGNYLFRHEVLSLQNGVAMGGAEFYPSCTQLKVGGSGTGGPENDELVSLPGAYHDDDPGIYDPNVYDPSAPYTFPGPPVAKFAADGSSSSGSSGSSGGSSSGSSSNSGGSSGGSGSSVSNQGDSVLASQTCRLRKSEIDTTSLFSLQHVVQNRRHSKRRLANVMRSLLPNTWNPS</sequence>
<name>A0A4S8KKB4_DENBC</name>
<dbReference type="CDD" id="cd21175">
    <property type="entry name" value="LPMO_AA9"/>
    <property type="match status" value="1"/>
</dbReference>
<keyword evidence="6" id="KW-0503">Monooxygenase</keyword>
<evidence type="ECO:0000256" key="7">
    <source>
        <dbReference type="ARBA" id="ARBA00023157"/>
    </source>
</evidence>
<evidence type="ECO:0000256" key="5">
    <source>
        <dbReference type="ARBA" id="ARBA00023008"/>
    </source>
</evidence>
<dbReference type="PANTHER" id="PTHR33353:SF6">
    <property type="entry name" value="ENDOGLUCANASE IV"/>
    <property type="match status" value="1"/>
</dbReference>
<evidence type="ECO:0000256" key="8">
    <source>
        <dbReference type="ARBA" id="ARBA00023277"/>
    </source>
</evidence>
<evidence type="ECO:0000256" key="6">
    <source>
        <dbReference type="ARBA" id="ARBA00023033"/>
    </source>
</evidence>
<feature type="region of interest" description="Disordered" evidence="13">
    <location>
        <begin position="201"/>
        <end position="290"/>
    </location>
</feature>
<feature type="signal peptide" evidence="14">
    <location>
        <begin position="1"/>
        <end position="21"/>
    </location>
</feature>
<dbReference type="Proteomes" id="UP000297245">
    <property type="component" value="Unassembled WGS sequence"/>
</dbReference>
<evidence type="ECO:0000256" key="13">
    <source>
        <dbReference type="SAM" id="MobiDB-lite"/>
    </source>
</evidence>
<dbReference type="PANTHER" id="PTHR33353">
    <property type="entry name" value="PUTATIVE (AFU_ORTHOLOGUE AFUA_1G12560)-RELATED"/>
    <property type="match status" value="1"/>
</dbReference>
<keyword evidence="8" id="KW-0119">Carbohydrate metabolism</keyword>
<dbReference type="EC" id="1.14.99.56" evidence="12"/>
<feature type="chain" id="PRO_5020323626" description="lytic cellulose monooxygenase (C4-dehydrogenating)" evidence="14">
    <location>
        <begin position="22"/>
        <end position="342"/>
    </location>
</feature>
<keyword evidence="4" id="KW-0560">Oxidoreductase</keyword>
<organism evidence="16 17">
    <name type="scientific">Dendrothele bispora (strain CBS 962.96)</name>
    <dbReference type="NCBI Taxonomy" id="1314807"/>
    <lineage>
        <taxon>Eukaryota</taxon>
        <taxon>Fungi</taxon>
        <taxon>Dikarya</taxon>
        <taxon>Basidiomycota</taxon>
        <taxon>Agaricomycotina</taxon>
        <taxon>Agaricomycetes</taxon>
        <taxon>Agaricomycetidae</taxon>
        <taxon>Agaricales</taxon>
        <taxon>Agaricales incertae sedis</taxon>
        <taxon>Dendrothele</taxon>
    </lineage>
</organism>
<evidence type="ECO:0000256" key="11">
    <source>
        <dbReference type="ARBA" id="ARBA00045077"/>
    </source>
</evidence>
<evidence type="ECO:0000256" key="2">
    <source>
        <dbReference type="ARBA" id="ARBA00022723"/>
    </source>
</evidence>
<keyword evidence="3" id="KW-0136">Cellulose degradation</keyword>
<evidence type="ECO:0000256" key="14">
    <source>
        <dbReference type="SAM" id="SignalP"/>
    </source>
</evidence>
<evidence type="ECO:0000259" key="15">
    <source>
        <dbReference type="Pfam" id="PF03443"/>
    </source>
</evidence>
<evidence type="ECO:0000256" key="4">
    <source>
        <dbReference type="ARBA" id="ARBA00023002"/>
    </source>
</evidence>
<dbReference type="Gene3D" id="2.70.50.70">
    <property type="match status" value="1"/>
</dbReference>
<protein>
    <recommendedName>
        <fullName evidence="12">lytic cellulose monooxygenase (C4-dehydrogenating)</fullName>
        <ecNumber evidence="12">1.14.99.56</ecNumber>
    </recommendedName>
</protein>
<keyword evidence="17" id="KW-1185">Reference proteome</keyword>
<comment type="cofactor">
    <cofactor evidence="1">
        <name>Cu(2+)</name>
        <dbReference type="ChEBI" id="CHEBI:29036"/>
    </cofactor>
</comment>
<evidence type="ECO:0000313" key="16">
    <source>
        <dbReference type="EMBL" id="THU75964.1"/>
    </source>
</evidence>
<evidence type="ECO:0000256" key="1">
    <source>
        <dbReference type="ARBA" id="ARBA00001973"/>
    </source>
</evidence>
<keyword evidence="7" id="KW-1015">Disulfide bond</keyword>
<comment type="catalytic activity">
    <reaction evidence="11">
        <text>[(1-&gt;4)-beta-D-glucosyl]n+m + reduced acceptor + O2 = 4-dehydro-beta-D-glucosyl-[(1-&gt;4)-beta-D-glucosyl]n-1 + [(1-&gt;4)-beta-D-glucosyl]m + acceptor + H2O.</text>
        <dbReference type="EC" id="1.14.99.56"/>
    </reaction>
</comment>
<dbReference type="Pfam" id="PF03443">
    <property type="entry name" value="AA9"/>
    <property type="match status" value="1"/>
</dbReference>
<dbReference type="InterPro" id="IPR005103">
    <property type="entry name" value="AA9_LPMO"/>
</dbReference>
<dbReference type="EMBL" id="ML181329">
    <property type="protein sequence ID" value="THU75964.1"/>
    <property type="molecule type" value="Genomic_DNA"/>
</dbReference>
<accession>A0A4S8KKB4</accession>
<evidence type="ECO:0000256" key="10">
    <source>
        <dbReference type="ARBA" id="ARBA00044502"/>
    </source>
</evidence>